<accession>A0A8I0HES9</accession>
<dbReference type="AlphaFoldDB" id="A0A8I0HES9"/>
<dbReference type="GO" id="GO:0030163">
    <property type="term" value="P:protein catabolic process"/>
    <property type="evidence" value="ECO:0007669"/>
    <property type="project" value="InterPro"/>
</dbReference>
<dbReference type="Proteomes" id="UP000653002">
    <property type="component" value="Unassembled WGS sequence"/>
</dbReference>
<protein>
    <submittedName>
        <fullName evidence="2">Endopeptidase La</fullName>
    </submittedName>
</protein>
<dbReference type="Gene3D" id="1.20.5.5270">
    <property type="match status" value="1"/>
</dbReference>
<dbReference type="PANTHER" id="PTHR10046">
    <property type="entry name" value="ATP DEPENDENT LON PROTEASE FAMILY MEMBER"/>
    <property type="match status" value="1"/>
</dbReference>
<evidence type="ECO:0000313" key="2">
    <source>
        <dbReference type="EMBL" id="MBD4338978.1"/>
    </source>
</evidence>
<gene>
    <name evidence="2" type="ORF">GUH15_23570</name>
</gene>
<feature type="coiled-coil region" evidence="1">
    <location>
        <begin position="29"/>
        <end position="56"/>
    </location>
</feature>
<sequence length="89" mass="10697">QQRDYILREQMRLIRKELGEGAESAADRYEKQLKELKAPEEVKKQLEKEIKRLRSNPMDGPESKVSQNYIETLLEMPWEERTKEHISIR</sequence>
<dbReference type="GO" id="GO:0004252">
    <property type="term" value="F:serine-type endopeptidase activity"/>
    <property type="evidence" value="ECO:0007669"/>
    <property type="project" value="InterPro"/>
</dbReference>
<comment type="caution">
    <text evidence="2">The sequence shown here is derived from an EMBL/GenBank/DDBJ whole genome shotgun (WGS) entry which is preliminary data.</text>
</comment>
<keyword evidence="1" id="KW-0175">Coiled coil</keyword>
<name>A0A8I0HES9_XANCI</name>
<dbReference type="GO" id="GO:0004176">
    <property type="term" value="F:ATP-dependent peptidase activity"/>
    <property type="evidence" value="ECO:0007669"/>
    <property type="project" value="InterPro"/>
</dbReference>
<reference evidence="2" key="1">
    <citation type="submission" date="2020-01" db="EMBL/GenBank/DDBJ databases">
        <authorList>
            <person name="Richard D."/>
        </authorList>
    </citation>
    <scope>NUCLEOTIDE SEQUENCE</scope>
    <source>
        <strain evidence="2">JP541</strain>
    </source>
</reference>
<evidence type="ECO:0000256" key="1">
    <source>
        <dbReference type="SAM" id="Coils"/>
    </source>
</evidence>
<evidence type="ECO:0000313" key="3">
    <source>
        <dbReference type="Proteomes" id="UP000653002"/>
    </source>
</evidence>
<feature type="non-terminal residue" evidence="2">
    <location>
        <position position="1"/>
    </location>
</feature>
<feature type="non-terminal residue" evidence="2">
    <location>
        <position position="89"/>
    </location>
</feature>
<proteinExistence type="predicted"/>
<organism evidence="2 3">
    <name type="scientific">Xanthomonas citri pv. citri</name>
    <dbReference type="NCBI Taxonomy" id="611301"/>
    <lineage>
        <taxon>Bacteria</taxon>
        <taxon>Pseudomonadati</taxon>
        <taxon>Pseudomonadota</taxon>
        <taxon>Gammaproteobacteria</taxon>
        <taxon>Lysobacterales</taxon>
        <taxon>Lysobacteraceae</taxon>
        <taxon>Xanthomonas</taxon>
    </lineage>
</organism>
<dbReference type="Gene3D" id="1.20.58.1480">
    <property type="match status" value="1"/>
</dbReference>
<dbReference type="GO" id="GO:0005524">
    <property type="term" value="F:ATP binding"/>
    <property type="evidence" value="ECO:0007669"/>
    <property type="project" value="InterPro"/>
</dbReference>
<dbReference type="EMBL" id="JAABFR010001892">
    <property type="protein sequence ID" value="MBD4338978.1"/>
    <property type="molecule type" value="Genomic_DNA"/>
</dbReference>
<dbReference type="InterPro" id="IPR027065">
    <property type="entry name" value="Lon_Prtase"/>
</dbReference>